<evidence type="ECO:0000256" key="1">
    <source>
        <dbReference type="SAM" id="MobiDB-lite"/>
    </source>
</evidence>
<keyword evidence="3" id="KW-1185">Reference proteome</keyword>
<name>A0ABT6JMF3_9GAMM</name>
<proteinExistence type="predicted"/>
<organism evidence="2 3">
    <name type="scientific">Luteimonas rhizosphaericola</name>
    <dbReference type="NCBI Taxonomy" id="3042024"/>
    <lineage>
        <taxon>Bacteria</taxon>
        <taxon>Pseudomonadati</taxon>
        <taxon>Pseudomonadota</taxon>
        <taxon>Gammaproteobacteria</taxon>
        <taxon>Lysobacterales</taxon>
        <taxon>Lysobacteraceae</taxon>
        <taxon>Luteimonas</taxon>
    </lineage>
</organism>
<evidence type="ECO:0008006" key="4">
    <source>
        <dbReference type="Google" id="ProtNLM"/>
    </source>
</evidence>
<reference evidence="2 3" key="1">
    <citation type="submission" date="2023-04" db="EMBL/GenBank/DDBJ databases">
        <title>Luteimonas sp. M1R5S18.</title>
        <authorList>
            <person name="Sun J.-Q."/>
        </authorList>
    </citation>
    <scope>NUCLEOTIDE SEQUENCE [LARGE SCALE GENOMIC DNA]</scope>
    <source>
        <strain evidence="2 3">M1R5S18</strain>
    </source>
</reference>
<dbReference type="Proteomes" id="UP001156831">
    <property type="component" value="Unassembled WGS sequence"/>
</dbReference>
<evidence type="ECO:0000313" key="2">
    <source>
        <dbReference type="EMBL" id="MDH5831864.1"/>
    </source>
</evidence>
<gene>
    <name evidence="2" type="ORF">QFW80_15185</name>
</gene>
<dbReference type="RefSeq" id="WP_280602818.1">
    <property type="nucleotide sequence ID" value="NZ_JARXRN010000028.1"/>
</dbReference>
<accession>A0ABT6JMF3</accession>
<feature type="region of interest" description="Disordered" evidence="1">
    <location>
        <begin position="104"/>
        <end position="131"/>
    </location>
</feature>
<comment type="caution">
    <text evidence="2">The sequence shown here is derived from an EMBL/GenBank/DDBJ whole genome shotgun (WGS) entry which is preliminary data.</text>
</comment>
<evidence type="ECO:0000313" key="3">
    <source>
        <dbReference type="Proteomes" id="UP001156831"/>
    </source>
</evidence>
<sequence>MRALVAVALGLAACVLVIRGCDRDAADVPPAAGSDANASRSEARVAARAQAQAEAEAALRARHDAAMRAAVSTLHRYLAQLPEDHAAADAFWIDGAPTVDADEAGLRELSGPPRRLRTRNRSPHVLDGDPVPSSVRIPVELRIGVGDAPVHRYSGWYELRYVPAQEAWRITGAAVDPVLPPQ</sequence>
<protein>
    <recommendedName>
        <fullName evidence="4">Nuclear transport factor 2 family protein</fullName>
    </recommendedName>
</protein>
<dbReference type="EMBL" id="JARXRN010000028">
    <property type="protein sequence ID" value="MDH5831864.1"/>
    <property type="molecule type" value="Genomic_DNA"/>
</dbReference>